<feature type="compositionally biased region" description="Polar residues" evidence="1">
    <location>
        <begin position="70"/>
        <end position="81"/>
    </location>
</feature>
<proteinExistence type="predicted"/>
<keyword evidence="3" id="KW-1185">Reference proteome</keyword>
<sequence length="87" mass="9548">MTYGRKCSQSYSRMAKLAGSIVTSTIPPSTGTDTRGASITTAAATMTQTANCLRAQFYVRKKLKLGPSKNYPQNMNQELVKNRRNNA</sequence>
<protein>
    <submittedName>
        <fullName evidence="2">Uncharacterized protein</fullName>
    </submittedName>
</protein>
<name>A0A8H5BCL3_9AGAR</name>
<comment type="caution">
    <text evidence="2">The sequence shown here is derived from an EMBL/GenBank/DDBJ whole genome shotgun (WGS) entry which is preliminary data.</text>
</comment>
<evidence type="ECO:0000313" key="2">
    <source>
        <dbReference type="EMBL" id="KAF5320869.1"/>
    </source>
</evidence>
<accession>A0A8H5BCL3</accession>
<reference evidence="2 3" key="1">
    <citation type="journal article" date="2020" name="ISME J.">
        <title>Uncovering the hidden diversity of litter-decomposition mechanisms in mushroom-forming fungi.</title>
        <authorList>
            <person name="Floudas D."/>
            <person name="Bentzer J."/>
            <person name="Ahren D."/>
            <person name="Johansson T."/>
            <person name="Persson P."/>
            <person name="Tunlid A."/>
        </authorList>
    </citation>
    <scope>NUCLEOTIDE SEQUENCE [LARGE SCALE GENOMIC DNA]</scope>
    <source>
        <strain evidence="2 3">CBS 101986</strain>
    </source>
</reference>
<gene>
    <name evidence="2" type="ORF">D9619_000174</name>
</gene>
<dbReference type="AlphaFoldDB" id="A0A8H5BCL3"/>
<feature type="region of interest" description="Disordered" evidence="1">
    <location>
        <begin position="66"/>
        <end position="87"/>
    </location>
</feature>
<evidence type="ECO:0000313" key="3">
    <source>
        <dbReference type="Proteomes" id="UP000567179"/>
    </source>
</evidence>
<dbReference type="Proteomes" id="UP000567179">
    <property type="component" value="Unassembled WGS sequence"/>
</dbReference>
<evidence type="ECO:0000256" key="1">
    <source>
        <dbReference type="SAM" id="MobiDB-lite"/>
    </source>
</evidence>
<dbReference type="EMBL" id="JAACJJ010000028">
    <property type="protein sequence ID" value="KAF5320869.1"/>
    <property type="molecule type" value="Genomic_DNA"/>
</dbReference>
<organism evidence="2 3">
    <name type="scientific">Psilocybe cf. subviscida</name>
    <dbReference type="NCBI Taxonomy" id="2480587"/>
    <lineage>
        <taxon>Eukaryota</taxon>
        <taxon>Fungi</taxon>
        <taxon>Dikarya</taxon>
        <taxon>Basidiomycota</taxon>
        <taxon>Agaricomycotina</taxon>
        <taxon>Agaricomycetes</taxon>
        <taxon>Agaricomycetidae</taxon>
        <taxon>Agaricales</taxon>
        <taxon>Agaricineae</taxon>
        <taxon>Strophariaceae</taxon>
        <taxon>Psilocybe</taxon>
    </lineage>
</organism>